<dbReference type="PhylomeDB" id="A7TGG0"/>
<evidence type="ECO:0000313" key="2">
    <source>
        <dbReference type="Proteomes" id="UP000000267"/>
    </source>
</evidence>
<proteinExistence type="predicted"/>
<organism evidence="2">
    <name type="scientific">Vanderwaltozyma polyspora (strain ATCC 22028 / DSM 70294 / BCRC 21397 / CBS 2163 / NBRC 10782 / NRRL Y-8283 / UCD 57-17)</name>
    <name type="common">Kluyveromyces polysporus</name>
    <dbReference type="NCBI Taxonomy" id="436907"/>
    <lineage>
        <taxon>Eukaryota</taxon>
        <taxon>Fungi</taxon>
        <taxon>Dikarya</taxon>
        <taxon>Ascomycota</taxon>
        <taxon>Saccharomycotina</taxon>
        <taxon>Saccharomycetes</taxon>
        <taxon>Saccharomycetales</taxon>
        <taxon>Saccharomycetaceae</taxon>
        <taxon>Vanderwaltozyma</taxon>
    </lineage>
</organism>
<dbReference type="OMA" id="TLANHYY"/>
<dbReference type="RefSeq" id="XP_001646588.1">
    <property type="nucleotide sequence ID" value="XM_001646538.1"/>
</dbReference>
<dbReference type="eggNOG" id="ENOG502S4GP">
    <property type="taxonomic scope" value="Eukaryota"/>
</dbReference>
<dbReference type="InParanoid" id="A7TGG0"/>
<dbReference type="OrthoDB" id="4067990at2759"/>
<dbReference type="GO" id="GO:0006338">
    <property type="term" value="P:chromatin remodeling"/>
    <property type="evidence" value="ECO:0007669"/>
    <property type="project" value="EnsemblFungi"/>
</dbReference>
<dbReference type="KEGG" id="vpo:Kpol_1055p87"/>
<dbReference type="GO" id="GO:0000812">
    <property type="term" value="C:Swr1 complex"/>
    <property type="evidence" value="ECO:0007669"/>
    <property type="project" value="EnsemblFungi"/>
</dbReference>
<sequence>MDSYPSNVILLLLQIILHRQQSISHKDKKKDYNLLLVEPVIDTEVLKEFQNHKLVKLHAPDMCNIQLRSLRLLVNEIFEKGIPEVEGNIPVNIVSLANYYYAKRIKQIEDVELPRLRNEMKSNLG</sequence>
<dbReference type="AlphaFoldDB" id="A7TGG0"/>
<dbReference type="HOGENOM" id="CLU_157410_0_0_1"/>
<dbReference type="STRING" id="436907.A7TGG0"/>
<gene>
    <name evidence="1" type="ORF">Kpol_1055p87</name>
</gene>
<accession>A7TGG0</accession>
<reference evidence="1 2" key="1">
    <citation type="journal article" date="2007" name="Proc. Natl. Acad. Sci. U.S.A.">
        <title>Independent sorting-out of thousands of duplicated gene pairs in two yeast species descended from a whole-genome duplication.</title>
        <authorList>
            <person name="Scannell D.R."/>
            <person name="Frank A.C."/>
            <person name="Conant G.C."/>
            <person name="Byrne K.P."/>
            <person name="Woolfit M."/>
            <person name="Wolfe K.H."/>
        </authorList>
    </citation>
    <scope>NUCLEOTIDE SEQUENCE [LARGE SCALE GENOMIC DNA]</scope>
    <source>
        <strain evidence="2">ATCC 22028 / DSM 70294 / BCRC 21397 / CBS 2163 / NBRC 10782 / NRRL Y-8283 / UCD 57-17</strain>
    </source>
</reference>
<name>A7TGG0_VANPO</name>
<dbReference type="FunCoup" id="A7TGG0">
    <property type="interactions" value="78"/>
</dbReference>
<dbReference type="Proteomes" id="UP000000267">
    <property type="component" value="Unassembled WGS sequence"/>
</dbReference>
<dbReference type="InterPro" id="IPR020195">
    <property type="entry name" value="SWR1_Swc7"/>
</dbReference>
<dbReference type="EMBL" id="DS480386">
    <property type="protein sequence ID" value="EDO18730.1"/>
    <property type="molecule type" value="Genomic_DNA"/>
</dbReference>
<keyword evidence="2" id="KW-1185">Reference proteome</keyword>
<evidence type="ECO:0000313" key="1">
    <source>
        <dbReference type="EMBL" id="EDO18730.1"/>
    </source>
</evidence>
<dbReference type="Pfam" id="PF17330">
    <property type="entry name" value="SWC7"/>
    <property type="match status" value="1"/>
</dbReference>
<protein>
    <submittedName>
        <fullName evidence="1">Uncharacterized protein</fullName>
    </submittedName>
</protein>
<dbReference type="GeneID" id="5547040"/>